<evidence type="ECO:0000313" key="4">
    <source>
        <dbReference type="EMBL" id="MBD1320635.1"/>
    </source>
</evidence>
<dbReference type="PANTHER" id="PTHR42796">
    <property type="entry name" value="FUMARYLACETOACETATE HYDROLASE DOMAIN-CONTAINING PROTEIN 2A-RELATED"/>
    <property type="match status" value="1"/>
</dbReference>
<dbReference type="Gene3D" id="3.90.850.10">
    <property type="entry name" value="Fumarylacetoacetase-like, C-terminal domain"/>
    <property type="match status" value="1"/>
</dbReference>
<sequence>MSGSFGPRTIWGTGGNFPTLESSTPPPRPQLFVKNTHSVIGDGEPLHLPLDVAQRIVCEGELAIVIGTGCRHLTSTDDARNVIAGYTVANDVTARDLQDVDAHWSRAKGLDGFCPLGAGLVAPADAPDWDDAIIRTRVDGETIQHTPVSAAYAGPEALVVWASQQFTLHPGDVFLLGTPDYLPPGREDGAVLRPGSVVEIDIAGIGTLRTPVRG</sequence>
<dbReference type="InterPro" id="IPR036663">
    <property type="entry name" value="Fumarylacetoacetase_C_sf"/>
</dbReference>
<proteinExistence type="inferred from homology"/>
<dbReference type="InterPro" id="IPR011234">
    <property type="entry name" value="Fumarylacetoacetase-like_C"/>
</dbReference>
<comment type="similarity">
    <text evidence="1">Belongs to the FAH family.</text>
</comment>
<gene>
    <name evidence="4" type="ORF">IDF66_13695</name>
</gene>
<dbReference type="RefSeq" id="WP_190267247.1">
    <property type="nucleotide sequence ID" value="NZ_BAABAD010000004.1"/>
</dbReference>
<dbReference type="PANTHER" id="PTHR42796:SF4">
    <property type="entry name" value="FUMARYLACETOACETATE HYDROLASE DOMAIN-CONTAINING PROTEIN 2A"/>
    <property type="match status" value="1"/>
</dbReference>
<organism evidence="4 5">
    <name type="scientific">Gordonia hankookensis</name>
    <dbReference type="NCBI Taxonomy" id="589403"/>
    <lineage>
        <taxon>Bacteria</taxon>
        <taxon>Bacillati</taxon>
        <taxon>Actinomycetota</taxon>
        <taxon>Actinomycetes</taxon>
        <taxon>Mycobacteriales</taxon>
        <taxon>Gordoniaceae</taxon>
        <taxon>Gordonia</taxon>
    </lineage>
</organism>
<dbReference type="InterPro" id="IPR051121">
    <property type="entry name" value="FAH"/>
</dbReference>
<name>A0ABR7WCW9_9ACTN</name>
<evidence type="ECO:0000256" key="2">
    <source>
        <dbReference type="ARBA" id="ARBA00022723"/>
    </source>
</evidence>
<comment type="caution">
    <text evidence="4">The sequence shown here is derived from an EMBL/GenBank/DDBJ whole genome shotgun (WGS) entry which is preliminary data.</text>
</comment>
<accession>A0ABR7WCW9</accession>
<dbReference type="Proteomes" id="UP000602395">
    <property type="component" value="Unassembled WGS sequence"/>
</dbReference>
<evidence type="ECO:0000259" key="3">
    <source>
        <dbReference type="Pfam" id="PF01557"/>
    </source>
</evidence>
<reference evidence="4 5" key="1">
    <citation type="submission" date="2020-09" db="EMBL/GenBank/DDBJ databases">
        <title>Novel species in genus Gordonia.</title>
        <authorList>
            <person name="Zhang G."/>
        </authorList>
    </citation>
    <scope>NUCLEOTIDE SEQUENCE [LARGE SCALE GENOMIC DNA]</scope>
    <source>
        <strain evidence="4 5">ON-33</strain>
    </source>
</reference>
<evidence type="ECO:0000313" key="5">
    <source>
        <dbReference type="Proteomes" id="UP000602395"/>
    </source>
</evidence>
<protein>
    <submittedName>
        <fullName evidence="4">Fumarylacetoacetate hydrolase family protein</fullName>
    </submittedName>
</protein>
<dbReference type="SUPFAM" id="SSF56529">
    <property type="entry name" value="FAH"/>
    <property type="match status" value="1"/>
</dbReference>
<dbReference type="Pfam" id="PF01557">
    <property type="entry name" value="FAA_hydrolase"/>
    <property type="match status" value="1"/>
</dbReference>
<dbReference type="EMBL" id="JACWMS010000002">
    <property type="protein sequence ID" value="MBD1320635.1"/>
    <property type="molecule type" value="Genomic_DNA"/>
</dbReference>
<evidence type="ECO:0000256" key="1">
    <source>
        <dbReference type="ARBA" id="ARBA00010211"/>
    </source>
</evidence>
<dbReference type="GO" id="GO:0016787">
    <property type="term" value="F:hydrolase activity"/>
    <property type="evidence" value="ECO:0007669"/>
    <property type="project" value="UniProtKB-KW"/>
</dbReference>
<keyword evidence="2" id="KW-0479">Metal-binding</keyword>
<feature type="domain" description="Fumarylacetoacetase-like C-terminal" evidence="3">
    <location>
        <begin position="23"/>
        <end position="213"/>
    </location>
</feature>
<keyword evidence="4" id="KW-0378">Hydrolase</keyword>
<keyword evidence="5" id="KW-1185">Reference proteome</keyword>